<sequence>MKPFLARRPSTLARVWRVVTTVLLRGLVLCAALAVGGASASTWGGPAWTELSARDQHILEPLEPRWAQFDAARKQKWLNVAQQYPRLSPAQQARMRERMLAWTDLSTAERSTARIQFGEVKVLPSAERQARWEAYQALPEEQRRELTRRAAERQQALPPSGHPASANLGKVQPKNNLIETSPRSGVRNRAVGPGLVQASVGASTRRINEETITPRHQQAGMPKIMVSPEFINVHTLLPLRGPQGAAATPPSARSRN</sequence>
<evidence type="ECO:0000313" key="2">
    <source>
        <dbReference type="EMBL" id="PXW98600.1"/>
    </source>
</evidence>
<dbReference type="InterPro" id="IPR021455">
    <property type="entry name" value="DUF3106"/>
</dbReference>
<dbReference type="Proteomes" id="UP000247811">
    <property type="component" value="Unassembled WGS sequence"/>
</dbReference>
<organism evidence="2 3">
    <name type="scientific">Sphaerotilus hippei</name>
    <dbReference type="NCBI Taxonomy" id="744406"/>
    <lineage>
        <taxon>Bacteria</taxon>
        <taxon>Pseudomonadati</taxon>
        <taxon>Pseudomonadota</taxon>
        <taxon>Betaproteobacteria</taxon>
        <taxon>Burkholderiales</taxon>
        <taxon>Sphaerotilaceae</taxon>
        <taxon>Sphaerotilus</taxon>
    </lineage>
</organism>
<evidence type="ECO:0000256" key="1">
    <source>
        <dbReference type="SAM" id="MobiDB-lite"/>
    </source>
</evidence>
<proteinExistence type="predicted"/>
<name>A0A318H4H0_9BURK</name>
<keyword evidence="3" id="KW-1185">Reference proteome</keyword>
<evidence type="ECO:0000313" key="3">
    <source>
        <dbReference type="Proteomes" id="UP000247811"/>
    </source>
</evidence>
<accession>A0A318H4H0</accession>
<protein>
    <submittedName>
        <fullName evidence="2">Uncharacterized protein DUF3106</fullName>
    </submittedName>
</protein>
<dbReference type="AlphaFoldDB" id="A0A318H4H0"/>
<reference evidence="2 3" key="1">
    <citation type="submission" date="2018-05" db="EMBL/GenBank/DDBJ databases">
        <title>Genomic Encyclopedia of Type Strains, Phase IV (KMG-IV): sequencing the most valuable type-strain genomes for metagenomic binning, comparative biology and taxonomic classification.</title>
        <authorList>
            <person name="Goeker M."/>
        </authorList>
    </citation>
    <scope>NUCLEOTIDE SEQUENCE [LARGE SCALE GENOMIC DNA]</scope>
    <source>
        <strain evidence="2 3">DSM 566</strain>
    </source>
</reference>
<comment type="caution">
    <text evidence="2">The sequence shown here is derived from an EMBL/GenBank/DDBJ whole genome shotgun (WGS) entry which is preliminary data.</text>
</comment>
<dbReference type="OrthoDB" id="9796567at2"/>
<gene>
    <name evidence="2" type="ORF">C7444_10277</name>
</gene>
<dbReference type="Pfam" id="PF11304">
    <property type="entry name" value="DUF3106"/>
    <property type="match status" value="1"/>
</dbReference>
<feature type="compositionally biased region" description="Polar residues" evidence="1">
    <location>
        <begin position="173"/>
        <end position="183"/>
    </location>
</feature>
<dbReference type="EMBL" id="QJJS01000002">
    <property type="protein sequence ID" value="PXW98600.1"/>
    <property type="molecule type" value="Genomic_DNA"/>
</dbReference>
<feature type="region of interest" description="Disordered" evidence="1">
    <location>
        <begin position="144"/>
        <end position="189"/>
    </location>
</feature>
<dbReference type="RefSeq" id="WP_110399245.1">
    <property type="nucleotide sequence ID" value="NZ_QJJS01000002.1"/>
</dbReference>